<dbReference type="AlphaFoldDB" id="A0A7X5X1L7"/>
<evidence type="ECO:0000313" key="3">
    <source>
        <dbReference type="Proteomes" id="UP000536624"/>
    </source>
</evidence>
<proteinExistence type="predicted"/>
<organism evidence="2 3">
    <name type="scientific">Streptomyces malaysiensis</name>
    <dbReference type="NCBI Taxonomy" id="92644"/>
    <lineage>
        <taxon>Bacteria</taxon>
        <taxon>Bacillati</taxon>
        <taxon>Actinomycetota</taxon>
        <taxon>Actinomycetes</taxon>
        <taxon>Kitasatosporales</taxon>
        <taxon>Streptomycetaceae</taxon>
        <taxon>Streptomyces</taxon>
        <taxon>Streptomyces violaceusniger group</taxon>
    </lineage>
</organism>
<dbReference type="InterPro" id="IPR058407">
    <property type="entry name" value="DUF8094"/>
</dbReference>
<evidence type="ECO:0000259" key="1">
    <source>
        <dbReference type="Pfam" id="PF26366"/>
    </source>
</evidence>
<dbReference type="Pfam" id="PF26366">
    <property type="entry name" value="DUF8094"/>
    <property type="match status" value="1"/>
</dbReference>
<feature type="domain" description="DUF8094" evidence="1">
    <location>
        <begin position="39"/>
        <end position="328"/>
    </location>
</feature>
<dbReference type="PROSITE" id="PS51257">
    <property type="entry name" value="PROKAR_LIPOPROTEIN"/>
    <property type="match status" value="1"/>
</dbReference>
<dbReference type="EMBL" id="JAALLH010000001">
    <property type="protein sequence ID" value="NIY65009.1"/>
    <property type="molecule type" value="Genomic_DNA"/>
</dbReference>
<accession>A0A7X5X1L7</accession>
<gene>
    <name evidence="2" type="ORF">SMALB_2988</name>
</gene>
<sequence>MTRRTPRRQVAVPTAAVVLTLGMTLTGCMTVHGERENIPSVDKAEAPEALKRFTDTYNKAYRELDPALASQVETGPLEAITTADLKAQHATSPGGNPKYPALKLSDVTYRIPRQVGWPKFFVADTDSNRDNNRWLFVFTRGGADEPWKAAYLSILSQDEVPDFATDKDGWAEPVPAEGPTPKLATRPDKLSAEYTDYLMTGEGSVFADGQSTSGMRETRKKFLRTPKFWTEYIDTPAQGAQDAPVGLRTSDGGAIVFFSSHHRQKQTMAKGFRPNPDPQIKALMTGEAKKAVTLTRVAESAVRVPAKDAADPKVVFLNRLEGVTAAKGE</sequence>
<dbReference type="Proteomes" id="UP000536624">
    <property type="component" value="Unassembled WGS sequence"/>
</dbReference>
<protein>
    <recommendedName>
        <fullName evidence="1">DUF8094 domain-containing protein</fullName>
    </recommendedName>
</protein>
<name>A0A7X5X1L7_STRMQ</name>
<comment type="caution">
    <text evidence="2">The sequence shown here is derived from an EMBL/GenBank/DDBJ whole genome shotgun (WGS) entry which is preliminary data.</text>
</comment>
<reference evidence="2 3" key="1">
    <citation type="submission" date="2020-02" db="EMBL/GenBank/DDBJ databases">
        <title>Streptomyces malaysiensis DSM14702 (JHCC583434, PFL_A843) Genome sequencing and assembly.</title>
        <authorList>
            <person name="Samborskyy M."/>
        </authorList>
    </citation>
    <scope>NUCLEOTIDE SEQUENCE [LARGE SCALE GENOMIC DNA]</scope>
    <source>
        <strain evidence="2 3">DSM 14702</strain>
    </source>
</reference>
<evidence type="ECO:0000313" key="2">
    <source>
        <dbReference type="EMBL" id="NIY65009.1"/>
    </source>
</evidence>